<keyword evidence="2" id="KW-0328">Glycosyltransferase</keyword>
<evidence type="ECO:0000313" key="4">
    <source>
        <dbReference type="EMBL" id="CAG7786636.1"/>
    </source>
</evidence>
<keyword evidence="5" id="KW-1185">Reference proteome</keyword>
<keyword evidence="3" id="KW-0808">Transferase</keyword>
<evidence type="ECO:0000256" key="3">
    <source>
        <dbReference type="ARBA" id="ARBA00022679"/>
    </source>
</evidence>
<evidence type="ECO:0000256" key="2">
    <source>
        <dbReference type="ARBA" id="ARBA00022676"/>
    </source>
</evidence>
<proteinExistence type="inferred from homology"/>
<evidence type="ECO:0000313" key="5">
    <source>
        <dbReference type="Proteomes" id="UP000708208"/>
    </source>
</evidence>
<dbReference type="InterPro" id="IPR002213">
    <property type="entry name" value="UDP_glucos_trans"/>
</dbReference>
<accession>A0A8J2KIH8</accession>
<evidence type="ECO:0000256" key="1">
    <source>
        <dbReference type="ARBA" id="ARBA00009995"/>
    </source>
</evidence>
<dbReference type="OrthoDB" id="5835829at2759"/>
<name>A0A8J2KIH8_9HEXA</name>
<organism evidence="4 5">
    <name type="scientific">Allacma fusca</name>
    <dbReference type="NCBI Taxonomy" id="39272"/>
    <lineage>
        <taxon>Eukaryota</taxon>
        <taxon>Metazoa</taxon>
        <taxon>Ecdysozoa</taxon>
        <taxon>Arthropoda</taxon>
        <taxon>Hexapoda</taxon>
        <taxon>Collembola</taxon>
        <taxon>Symphypleona</taxon>
        <taxon>Sminthuridae</taxon>
        <taxon>Allacma</taxon>
    </lineage>
</organism>
<dbReference type="Proteomes" id="UP000708208">
    <property type="component" value="Unassembled WGS sequence"/>
</dbReference>
<comment type="caution">
    <text evidence="4">The sequence shown here is derived from an EMBL/GenBank/DDBJ whole genome shotgun (WGS) entry which is preliminary data.</text>
</comment>
<sequence>MKSVHLAPIFVLSTVIIVTLLPAVANGANILFFMGLASHSHRVALQPLAEKLVETGHKVSFLTYMKSEKPHPNITEFFPESARQAMSRQLDDIGVSTIQGRLKQRFYDPFRYPQFAWEAALSGQEITYLNDDFKDWLQKSHFDLIIYDNPLKEIANGIAYKMKAKVIGFVTPSTPWMQDFDMFGLPSESSWLPDWSPGSEYSLIPHRFAYAYNALWWYFSYKWYYLPKIDEFLTKIYGEELPPIEDLIRRIDLVFLNEHFSSMFPRSLPPFMIPVGGMFCKESKGILPKQDVLAHPKCKGFLTQGGGMSFQQAAFHGVPMIVVPMWGDQNFAASSAVYRENGIHLELADINKESLTQAFQEILHNPKYLKNAVDISKQYKDRPMSPIDTAVWWT</sequence>
<protein>
    <submittedName>
        <fullName evidence="4">Uncharacterized protein</fullName>
    </submittedName>
</protein>
<gene>
    <name evidence="4" type="ORF">AFUS01_LOCUS25196</name>
</gene>
<dbReference type="AlphaFoldDB" id="A0A8J2KIH8"/>
<dbReference type="Pfam" id="PF00201">
    <property type="entry name" value="UDPGT"/>
    <property type="match status" value="2"/>
</dbReference>
<dbReference type="EMBL" id="CAJVCH010322069">
    <property type="protein sequence ID" value="CAG7786636.1"/>
    <property type="molecule type" value="Genomic_DNA"/>
</dbReference>
<dbReference type="PANTHER" id="PTHR48043">
    <property type="entry name" value="EG:EG0003.4 PROTEIN-RELATED"/>
    <property type="match status" value="1"/>
</dbReference>
<dbReference type="GO" id="GO:0008194">
    <property type="term" value="F:UDP-glycosyltransferase activity"/>
    <property type="evidence" value="ECO:0007669"/>
    <property type="project" value="InterPro"/>
</dbReference>
<dbReference type="PANTHER" id="PTHR48043:SF159">
    <property type="entry name" value="EG:EG0003.4 PROTEIN-RELATED"/>
    <property type="match status" value="1"/>
</dbReference>
<reference evidence="4" key="1">
    <citation type="submission" date="2021-06" db="EMBL/GenBank/DDBJ databases">
        <authorList>
            <person name="Hodson N. C."/>
            <person name="Mongue J. A."/>
            <person name="Jaron S. K."/>
        </authorList>
    </citation>
    <scope>NUCLEOTIDE SEQUENCE</scope>
</reference>
<comment type="similarity">
    <text evidence="1">Belongs to the UDP-glycosyltransferase family.</text>
</comment>
<feature type="non-terminal residue" evidence="4">
    <location>
        <position position="1"/>
    </location>
</feature>
<dbReference type="InterPro" id="IPR050271">
    <property type="entry name" value="UDP-glycosyltransferase"/>
</dbReference>